<dbReference type="AlphaFoldDB" id="A0A5C6ZLS1"/>
<dbReference type="PANTHER" id="PTHR47893:SF1">
    <property type="entry name" value="REGULATORY PROTEIN PCHR"/>
    <property type="match status" value="1"/>
</dbReference>
<proteinExistence type="predicted"/>
<dbReference type="EMBL" id="VORO01000001">
    <property type="protein sequence ID" value="TXD91248.1"/>
    <property type="molecule type" value="Genomic_DNA"/>
</dbReference>
<organism evidence="5 6">
    <name type="scientific">Subsaximicrobium wynnwilliamsii</name>
    <dbReference type="NCBI Taxonomy" id="291179"/>
    <lineage>
        <taxon>Bacteria</taxon>
        <taxon>Pseudomonadati</taxon>
        <taxon>Bacteroidota</taxon>
        <taxon>Flavobacteriia</taxon>
        <taxon>Flavobacteriales</taxon>
        <taxon>Flavobacteriaceae</taxon>
        <taxon>Subsaximicrobium</taxon>
    </lineage>
</organism>
<dbReference type="SMART" id="SM00342">
    <property type="entry name" value="HTH_ARAC"/>
    <property type="match status" value="1"/>
</dbReference>
<dbReference type="Proteomes" id="UP000321578">
    <property type="component" value="Unassembled WGS sequence"/>
</dbReference>
<dbReference type="Pfam" id="PF12833">
    <property type="entry name" value="HTH_18"/>
    <property type="match status" value="1"/>
</dbReference>
<name>A0A5C6ZLS1_9FLAO</name>
<dbReference type="GO" id="GO:0003700">
    <property type="term" value="F:DNA-binding transcription factor activity"/>
    <property type="evidence" value="ECO:0007669"/>
    <property type="project" value="InterPro"/>
</dbReference>
<dbReference type="Gene3D" id="1.10.10.60">
    <property type="entry name" value="Homeodomain-like"/>
    <property type="match status" value="1"/>
</dbReference>
<comment type="caution">
    <text evidence="5">The sequence shown here is derived from an EMBL/GenBank/DDBJ whole genome shotgun (WGS) entry which is preliminary data.</text>
</comment>
<dbReference type="InterPro" id="IPR020449">
    <property type="entry name" value="Tscrpt_reg_AraC-type_HTH"/>
</dbReference>
<dbReference type="GO" id="GO:0043565">
    <property type="term" value="F:sequence-specific DNA binding"/>
    <property type="evidence" value="ECO:0007669"/>
    <property type="project" value="InterPro"/>
</dbReference>
<evidence type="ECO:0000259" key="4">
    <source>
        <dbReference type="PROSITE" id="PS01124"/>
    </source>
</evidence>
<evidence type="ECO:0000256" key="1">
    <source>
        <dbReference type="ARBA" id="ARBA00023015"/>
    </source>
</evidence>
<evidence type="ECO:0000256" key="3">
    <source>
        <dbReference type="ARBA" id="ARBA00023163"/>
    </source>
</evidence>
<reference evidence="5 6" key="1">
    <citation type="submission" date="2019-08" db="EMBL/GenBank/DDBJ databases">
        <title>Genomes of Subsaximicrobium wynnwilliamsii strains.</title>
        <authorList>
            <person name="Bowman J.P."/>
        </authorList>
    </citation>
    <scope>NUCLEOTIDE SEQUENCE [LARGE SCALE GENOMIC DNA]</scope>
    <source>
        <strain evidence="5 6">2-80-2</strain>
    </source>
</reference>
<keyword evidence="2" id="KW-0238">DNA-binding</keyword>
<keyword evidence="3" id="KW-0804">Transcription</keyword>
<keyword evidence="1" id="KW-0805">Transcription regulation</keyword>
<dbReference type="PRINTS" id="PR00032">
    <property type="entry name" value="HTHARAC"/>
</dbReference>
<dbReference type="InterPro" id="IPR009057">
    <property type="entry name" value="Homeodomain-like_sf"/>
</dbReference>
<sequence length="347" mass="40340">MIEIDIVPEDNKNSLKQILKSIGGELKEDWHQSCLTVDNHLAKGKITCMPFDWGVELIDFEIKFFDDVMIRTKTDTINPLCFMYNLRGHFTHRFGVNNEEKQVEHFHSLIFTNKAEGENFLHFPASEPLDINMIQIKRKDFLKKRTSNVSTLNKRLHEVFVDTDHELRFAHYGSLNLKLGDFIKKIKKTKGQGMVKSLKIEALVYEILSYHIQQHNTFSRGVPLPTSLSQSELKLIRSLGNKIIKEPSFDYSLDQLSSESGLSQAKLQEGFKFLYTRTVTEYVRHIRLQRARDLLNQANLNISEVVYSIGFTSRSYFSKIFKEKYAITPNEYRKKVLKNLVLEKVAV</sequence>
<feature type="domain" description="HTH araC/xylS-type" evidence="4">
    <location>
        <begin position="233"/>
        <end position="335"/>
    </location>
</feature>
<dbReference type="PROSITE" id="PS01124">
    <property type="entry name" value="HTH_ARAC_FAMILY_2"/>
    <property type="match status" value="1"/>
</dbReference>
<keyword evidence="6" id="KW-1185">Reference proteome</keyword>
<gene>
    <name evidence="5" type="ORF">ESY86_01275</name>
</gene>
<accession>A0A5C6ZLS1</accession>
<dbReference type="SUPFAM" id="SSF46689">
    <property type="entry name" value="Homeodomain-like"/>
    <property type="match status" value="1"/>
</dbReference>
<evidence type="ECO:0000313" key="5">
    <source>
        <dbReference type="EMBL" id="TXD91248.1"/>
    </source>
</evidence>
<dbReference type="OrthoDB" id="2666928at2"/>
<protein>
    <submittedName>
        <fullName evidence="5">Helix-turn-helix domain-containing protein</fullName>
    </submittedName>
</protein>
<dbReference type="InterPro" id="IPR053142">
    <property type="entry name" value="PchR_regulatory_protein"/>
</dbReference>
<evidence type="ECO:0000313" key="6">
    <source>
        <dbReference type="Proteomes" id="UP000321578"/>
    </source>
</evidence>
<dbReference type="RefSeq" id="WP_147084710.1">
    <property type="nucleotide sequence ID" value="NZ_VORM01000003.1"/>
</dbReference>
<dbReference type="PANTHER" id="PTHR47893">
    <property type="entry name" value="REGULATORY PROTEIN PCHR"/>
    <property type="match status" value="1"/>
</dbReference>
<dbReference type="InterPro" id="IPR018060">
    <property type="entry name" value="HTH_AraC"/>
</dbReference>
<evidence type="ECO:0000256" key="2">
    <source>
        <dbReference type="ARBA" id="ARBA00023125"/>
    </source>
</evidence>